<keyword evidence="5" id="KW-0964">Secreted</keyword>
<evidence type="ECO:0000256" key="15">
    <source>
        <dbReference type="SAM" id="SignalP"/>
    </source>
</evidence>
<comment type="similarity">
    <text evidence="13">Belongs to the SAT4 family.</text>
</comment>
<evidence type="ECO:0000259" key="16">
    <source>
        <dbReference type="Pfam" id="PF05730"/>
    </source>
</evidence>
<dbReference type="InterPro" id="IPR049326">
    <property type="entry name" value="Rhodopsin_dom_fungi"/>
</dbReference>
<feature type="domain" description="CFEM" evidence="16">
    <location>
        <begin position="35"/>
        <end position="91"/>
    </location>
</feature>
<keyword evidence="12" id="KW-0449">Lipoprotein</keyword>
<comment type="similarity">
    <text evidence="4">Belongs to the RBT5 family.</text>
</comment>
<evidence type="ECO:0000256" key="7">
    <source>
        <dbReference type="ARBA" id="ARBA00022692"/>
    </source>
</evidence>
<dbReference type="InterPro" id="IPR008427">
    <property type="entry name" value="Extracellular_membr_CFEM_dom"/>
</dbReference>
<keyword evidence="10 14" id="KW-0472">Membrane</keyword>
<keyword evidence="9 14" id="KW-1133">Transmembrane helix</keyword>
<feature type="transmembrane region" description="Helical" evidence="14">
    <location>
        <begin position="101"/>
        <end position="122"/>
    </location>
</feature>
<evidence type="ECO:0000256" key="11">
    <source>
        <dbReference type="ARBA" id="ARBA00023157"/>
    </source>
</evidence>
<keyword evidence="11" id="KW-1015">Disulfide bond</keyword>
<dbReference type="InterPro" id="IPR052337">
    <property type="entry name" value="SAT4-like"/>
</dbReference>
<evidence type="ECO:0000256" key="4">
    <source>
        <dbReference type="ARBA" id="ARBA00010031"/>
    </source>
</evidence>
<dbReference type="Proteomes" id="UP000813385">
    <property type="component" value="Unassembled WGS sequence"/>
</dbReference>
<evidence type="ECO:0000313" key="18">
    <source>
        <dbReference type="EMBL" id="KAH7354157.1"/>
    </source>
</evidence>
<feature type="domain" description="Rhodopsin" evidence="17">
    <location>
        <begin position="123"/>
        <end position="357"/>
    </location>
</feature>
<dbReference type="GO" id="GO:0098552">
    <property type="term" value="C:side of membrane"/>
    <property type="evidence" value="ECO:0007669"/>
    <property type="project" value="UniProtKB-KW"/>
</dbReference>
<feature type="chain" id="PRO_5035426849" description="Extracellular membrane protein CFEM domain-containing protein" evidence="15">
    <location>
        <begin position="20"/>
        <end position="464"/>
    </location>
</feature>
<keyword evidence="8 15" id="KW-0732">Signal</keyword>
<evidence type="ECO:0000313" key="19">
    <source>
        <dbReference type="Proteomes" id="UP000813385"/>
    </source>
</evidence>
<feature type="transmembrane region" description="Helical" evidence="14">
    <location>
        <begin position="293"/>
        <end position="315"/>
    </location>
</feature>
<accession>A0A8K0X0M0</accession>
<feature type="transmembrane region" description="Helical" evidence="14">
    <location>
        <begin position="177"/>
        <end position="201"/>
    </location>
</feature>
<dbReference type="OrthoDB" id="2496787at2759"/>
<keyword evidence="6" id="KW-0336">GPI-anchor</keyword>
<proteinExistence type="inferred from homology"/>
<reference evidence="18" key="1">
    <citation type="journal article" date="2021" name="Nat. Commun.">
        <title>Genetic determinants of endophytism in the Arabidopsis root mycobiome.</title>
        <authorList>
            <person name="Mesny F."/>
            <person name="Miyauchi S."/>
            <person name="Thiergart T."/>
            <person name="Pickel B."/>
            <person name="Atanasova L."/>
            <person name="Karlsson M."/>
            <person name="Huettel B."/>
            <person name="Barry K.W."/>
            <person name="Haridas S."/>
            <person name="Chen C."/>
            <person name="Bauer D."/>
            <person name="Andreopoulos W."/>
            <person name="Pangilinan J."/>
            <person name="LaButti K."/>
            <person name="Riley R."/>
            <person name="Lipzen A."/>
            <person name="Clum A."/>
            <person name="Drula E."/>
            <person name="Henrissat B."/>
            <person name="Kohler A."/>
            <person name="Grigoriev I.V."/>
            <person name="Martin F.M."/>
            <person name="Hacquard S."/>
        </authorList>
    </citation>
    <scope>NUCLEOTIDE SEQUENCE</scope>
    <source>
        <strain evidence="18">MPI-CAGE-AT-0016</strain>
    </source>
</reference>
<comment type="caution">
    <text evidence="18">The sequence shown here is derived from an EMBL/GenBank/DDBJ whole genome shotgun (WGS) entry which is preliminary data.</text>
</comment>
<evidence type="ECO:0000256" key="6">
    <source>
        <dbReference type="ARBA" id="ARBA00022622"/>
    </source>
</evidence>
<dbReference type="PANTHER" id="PTHR33048:SF143">
    <property type="entry name" value="EXTRACELLULAR MEMBRANE PROTEIN CFEM DOMAIN-CONTAINING PROTEIN-RELATED"/>
    <property type="match status" value="1"/>
</dbReference>
<keyword evidence="19" id="KW-1185">Reference proteome</keyword>
<keyword evidence="6" id="KW-0325">Glycoprotein</keyword>
<evidence type="ECO:0000256" key="3">
    <source>
        <dbReference type="ARBA" id="ARBA00004613"/>
    </source>
</evidence>
<dbReference type="AlphaFoldDB" id="A0A8K0X0M0"/>
<dbReference type="Pfam" id="PF20684">
    <property type="entry name" value="Fung_rhodopsin"/>
    <property type="match status" value="1"/>
</dbReference>
<evidence type="ECO:0000256" key="12">
    <source>
        <dbReference type="ARBA" id="ARBA00023288"/>
    </source>
</evidence>
<feature type="transmembrane region" description="Helical" evidence="14">
    <location>
        <begin position="335"/>
        <end position="356"/>
    </location>
</feature>
<dbReference type="GO" id="GO:0005576">
    <property type="term" value="C:extracellular region"/>
    <property type="evidence" value="ECO:0007669"/>
    <property type="project" value="UniProtKB-SubCell"/>
</dbReference>
<feature type="transmembrane region" description="Helical" evidence="14">
    <location>
        <begin position="213"/>
        <end position="240"/>
    </location>
</feature>
<evidence type="ECO:0000256" key="13">
    <source>
        <dbReference type="ARBA" id="ARBA00038359"/>
    </source>
</evidence>
<evidence type="ECO:0000256" key="5">
    <source>
        <dbReference type="ARBA" id="ARBA00022525"/>
    </source>
</evidence>
<feature type="signal peptide" evidence="15">
    <location>
        <begin position="1"/>
        <end position="19"/>
    </location>
</feature>
<evidence type="ECO:0000256" key="8">
    <source>
        <dbReference type="ARBA" id="ARBA00022729"/>
    </source>
</evidence>
<evidence type="ECO:0000256" key="9">
    <source>
        <dbReference type="ARBA" id="ARBA00022989"/>
    </source>
</evidence>
<dbReference type="Pfam" id="PF05730">
    <property type="entry name" value="CFEM"/>
    <property type="match status" value="1"/>
</dbReference>
<evidence type="ECO:0000256" key="14">
    <source>
        <dbReference type="SAM" id="Phobius"/>
    </source>
</evidence>
<dbReference type="EMBL" id="JAGPXD010000005">
    <property type="protein sequence ID" value="KAH7354157.1"/>
    <property type="molecule type" value="Genomic_DNA"/>
</dbReference>
<gene>
    <name evidence="18" type="ORF">B0T11DRAFT_301194</name>
</gene>
<evidence type="ECO:0000256" key="10">
    <source>
        <dbReference type="ARBA" id="ARBA00023136"/>
    </source>
</evidence>
<evidence type="ECO:0000256" key="2">
    <source>
        <dbReference type="ARBA" id="ARBA00004589"/>
    </source>
</evidence>
<evidence type="ECO:0000256" key="1">
    <source>
        <dbReference type="ARBA" id="ARBA00004141"/>
    </source>
</evidence>
<protein>
    <recommendedName>
        <fullName evidence="20">Extracellular membrane protein CFEM domain-containing protein</fullName>
    </recommendedName>
</protein>
<sequence>MQLSLALLFLGLAPWPALAQNDSIADLPLIMALQLVCLTQVVGSQSDCTATDTACICNNTSIQAKAQECMMQSCTPRELLTTLNISSKICNLPIRDRSNEYRIISIVLGILATMVAVSRIVFVTMTSTIKWDDICIMLTTAIIISVAIYNNVRLQENGLGKDIWILGADDLTAFGRWFYIMQILYFSAIALLKLAILIFFLRIFQYTPIKIPIILTIIFSALYGIAFVITAVFICTPISYYWTKWDEEHDGSCVNINVFAWVNGAISIALDIWMLILPLLQISSMNLKWQKKLGVALMFGVGTFVTIVSILRLVYLITYASTHNPTWEQFDAAKWSTIETNVGVICACMPTMRLILVRSFPRLTDSVRSMTGRAKKGDRYRSRTKVVRNPVTPGDSILDTMVQGRSDCMGSEHNTMTSTTCIEGEGGEGSVECLEMCETTSGGAGVRETTDFGDITMPSKIGSR</sequence>
<evidence type="ECO:0008006" key="20">
    <source>
        <dbReference type="Google" id="ProtNLM"/>
    </source>
</evidence>
<name>A0A8K0X0M0_9PEZI</name>
<feature type="transmembrane region" description="Helical" evidence="14">
    <location>
        <begin position="134"/>
        <end position="152"/>
    </location>
</feature>
<evidence type="ECO:0000259" key="17">
    <source>
        <dbReference type="Pfam" id="PF20684"/>
    </source>
</evidence>
<keyword evidence="7 14" id="KW-0812">Transmembrane</keyword>
<comment type="subcellular location">
    <subcellularLocation>
        <location evidence="2">Membrane</location>
        <topology evidence="2">Lipid-anchor</topology>
        <topology evidence="2">GPI-anchor</topology>
    </subcellularLocation>
    <subcellularLocation>
        <location evidence="1">Membrane</location>
        <topology evidence="1">Multi-pass membrane protein</topology>
    </subcellularLocation>
    <subcellularLocation>
        <location evidence="3">Secreted</location>
    </subcellularLocation>
</comment>
<dbReference type="PANTHER" id="PTHR33048">
    <property type="entry name" value="PTH11-LIKE INTEGRAL MEMBRANE PROTEIN (AFU_ORTHOLOGUE AFUA_5G11245)"/>
    <property type="match status" value="1"/>
</dbReference>
<feature type="transmembrane region" description="Helical" evidence="14">
    <location>
        <begin position="260"/>
        <end position="281"/>
    </location>
</feature>
<organism evidence="18 19">
    <name type="scientific">Plectosphaerella cucumerina</name>
    <dbReference type="NCBI Taxonomy" id="40658"/>
    <lineage>
        <taxon>Eukaryota</taxon>
        <taxon>Fungi</taxon>
        <taxon>Dikarya</taxon>
        <taxon>Ascomycota</taxon>
        <taxon>Pezizomycotina</taxon>
        <taxon>Sordariomycetes</taxon>
        <taxon>Hypocreomycetidae</taxon>
        <taxon>Glomerellales</taxon>
        <taxon>Plectosphaerellaceae</taxon>
        <taxon>Plectosphaerella</taxon>
    </lineage>
</organism>